<dbReference type="EMBL" id="ADNV01000269">
    <property type="protein sequence ID" value="EFG76322.1"/>
    <property type="molecule type" value="Genomic_DNA"/>
</dbReference>
<feature type="region of interest" description="Disordered" evidence="1">
    <location>
        <begin position="1"/>
        <end position="46"/>
    </location>
</feature>
<dbReference type="HOGENOM" id="CLU_2220249_0_0_11"/>
<feature type="compositionally biased region" description="Basic and acidic residues" evidence="1">
    <location>
        <begin position="14"/>
        <end position="36"/>
    </location>
</feature>
<keyword evidence="3" id="KW-1185">Reference proteome</keyword>
<reference evidence="2 3" key="1">
    <citation type="submission" date="2010-04" db="EMBL/GenBank/DDBJ databases">
        <authorList>
            <person name="Muzny D."/>
            <person name="Qin X."/>
            <person name="Deng J."/>
            <person name="Jiang H."/>
            <person name="Liu Y."/>
            <person name="Qu J."/>
            <person name="Song X.-Z."/>
            <person name="Zhang L."/>
            <person name="Thornton R."/>
            <person name="Coyle M."/>
            <person name="Francisco L."/>
            <person name="Jackson L."/>
            <person name="Javaid M."/>
            <person name="Korchina V."/>
            <person name="Kovar C."/>
            <person name="Mata R."/>
            <person name="Mathew T."/>
            <person name="Ngo R."/>
            <person name="Nguyen L."/>
            <person name="Nguyen N."/>
            <person name="Okwuonu G."/>
            <person name="Ongeri F."/>
            <person name="Pham C."/>
            <person name="Simmons D."/>
            <person name="Wilczek-Boney K."/>
            <person name="Hale W."/>
            <person name="Jakkamsetti A."/>
            <person name="Pham P."/>
            <person name="Ruth R."/>
            <person name="San Lucas F."/>
            <person name="Warren J."/>
            <person name="Zhang J."/>
            <person name="Zhao Z."/>
            <person name="Zhou C."/>
            <person name="Zhu D."/>
            <person name="Lee S."/>
            <person name="Bess C."/>
            <person name="Blankenburg K."/>
            <person name="Forbes L."/>
            <person name="Fu Q."/>
            <person name="Gubbala S."/>
            <person name="Hirani K."/>
            <person name="Jayaseelan J.C."/>
            <person name="Lara F."/>
            <person name="Munidasa M."/>
            <person name="Palculict T."/>
            <person name="Patil S."/>
            <person name="Pu L.-L."/>
            <person name="Saada N."/>
            <person name="Tang L."/>
            <person name="Weissenberger G."/>
            <person name="Zhu Y."/>
            <person name="Hemphill L."/>
            <person name="Shang Y."/>
            <person name="Youmans B."/>
            <person name="Ayvaz T."/>
            <person name="Ross M."/>
            <person name="Santibanez J."/>
            <person name="Aqrawi P."/>
            <person name="Gross S."/>
            <person name="Joshi V."/>
            <person name="Fowler G."/>
            <person name="Nazareth L."/>
            <person name="Reid J."/>
            <person name="Worley K."/>
            <person name="Petrosino J."/>
            <person name="Highlander S."/>
            <person name="Gibbs R."/>
        </authorList>
    </citation>
    <scope>NUCLEOTIDE SEQUENCE [LARGE SCALE GENOMIC DNA]</scope>
    <source>
        <strain evidence="2 3">ATCC BAA-614</strain>
    </source>
</reference>
<evidence type="ECO:0000313" key="3">
    <source>
        <dbReference type="Proteomes" id="UP000003653"/>
    </source>
</evidence>
<dbReference type="AlphaFoldDB" id="D5PC70"/>
<sequence>MAAGGGPGYPGCRSTEDRRSPSNRSKVREQSRRPTQEDEAATPVRAGVLHAPAASCAGAFVVSGVPSVIADDTSQGFHTRRYAWPGLTKPPPSPTSPSSSGKRPRP</sequence>
<evidence type="ECO:0000256" key="1">
    <source>
        <dbReference type="SAM" id="MobiDB-lite"/>
    </source>
</evidence>
<gene>
    <name evidence="2" type="ORF">HMPREF0591_3764</name>
</gene>
<comment type="caution">
    <text evidence="2">The sequence shown here is derived from an EMBL/GenBank/DDBJ whole genome shotgun (WGS) entry which is preliminary data.</text>
</comment>
<organism evidence="2 3">
    <name type="scientific">Mycobacterium parascrofulaceum ATCC BAA-614</name>
    <dbReference type="NCBI Taxonomy" id="525368"/>
    <lineage>
        <taxon>Bacteria</taxon>
        <taxon>Bacillati</taxon>
        <taxon>Actinomycetota</taxon>
        <taxon>Actinomycetes</taxon>
        <taxon>Mycobacteriales</taxon>
        <taxon>Mycobacteriaceae</taxon>
        <taxon>Mycobacterium</taxon>
        <taxon>Mycobacterium simiae complex</taxon>
    </lineage>
</organism>
<protein>
    <submittedName>
        <fullName evidence="2">Uncharacterized protein</fullName>
    </submittedName>
</protein>
<accession>D5PC70</accession>
<feature type="region of interest" description="Disordered" evidence="1">
    <location>
        <begin position="80"/>
        <end position="106"/>
    </location>
</feature>
<proteinExistence type="predicted"/>
<dbReference type="Proteomes" id="UP000003653">
    <property type="component" value="Unassembled WGS sequence"/>
</dbReference>
<name>D5PC70_9MYCO</name>
<evidence type="ECO:0000313" key="2">
    <source>
        <dbReference type="EMBL" id="EFG76322.1"/>
    </source>
</evidence>
<feature type="compositionally biased region" description="Low complexity" evidence="1">
    <location>
        <begin position="96"/>
        <end position="106"/>
    </location>
</feature>